<feature type="transmembrane region" description="Helical" evidence="2">
    <location>
        <begin position="514"/>
        <end position="533"/>
    </location>
</feature>
<evidence type="ECO:0000256" key="1">
    <source>
        <dbReference type="ARBA" id="ARBA00009670"/>
    </source>
</evidence>
<dbReference type="GO" id="GO:0005524">
    <property type="term" value="F:ATP binding"/>
    <property type="evidence" value="ECO:0007669"/>
    <property type="project" value="InterPro"/>
</dbReference>
<comment type="caution">
    <text evidence="4">The sequence shown here is derived from an EMBL/GenBank/DDBJ whole genome shotgun (WGS) entry which is preliminary data.</text>
</comment>
<name>A0A0F9SUT2_9ZZZZ</name>
<dbReference type="PROSITE" id="PS50011">
    <property type="entry name" value="PROTEIN_KINASE_DOM"/>
    <property type="match status" value="1"/>
</dbReference>
<reference evidence="4" key="1">
    <citation type="journal article" date="2015" name="Nature">
        <title>Complex archaea that bridge the gap between prokaryotes and eukaryotes.</title>
        <authorList>
            <person name="Spang A."/>
            <person name="Saw J.H."/>
            <person name="Jorgensen S.L."/>
            <person name="Zaremba-Niedzwiedzka K."/>
            <person name="Martijn J."/>
            <person name="Lind A.E."/>
            <person name="van Eijk R."/>
            <person name="Schleper C."/>
            <person name="Guy L."/>
            <person name="Ettema T.J."/>
        </authorList>
    </citation>
    <scope>NUCLEOTIDE SEQUENCE</scope>
</reference>
<dbReference type="InterPro" id="IPR011009">
    <property type="entry name" value="Kinase-like_dom_sf"/>
</dbReference>
<sequence length="537" mass="58530">MMAGRLSTADYRRLATVLRILGEAGLKPTLARLGLIRTQNVQSFDDAEAEAFVRALERLGPTFVKLGQIMATRADLLPPELTERLSRLHDAVAPVPFEEVRSQLIDDLGADPSEVFAEFSTTPIAAASIGQVYEARLHTGESVVVKVRRPGIEEVMRADLRLLTAAARVIERRAPGLRRHQPVRVVGQLAQALLEEIDFRIEARNQEDVRCRTSVFVVPRVHPQFSTSRTLVSDRIVGRTPNQAFRLSEPALARALAPEAAQGLLALMLQESVFHADPHPGNVLVTSEGRLALLDFGSVGRLSAKRREQVLVVLGSLVDADVGAVTDVLMDWARRSGPPPPGLEPAVDQFFSRYGAQSGRDIRLAEAITEFISIARENELALPPDLLLLMRALGISEGLARTLDPDLDVVEAITPVMLKVFAQRFSFKALAARGFRAFKELDQLANIAPEALRKVVARLKREGIAVQVSVANLNDLSVALRRAGDTLANAVVAAALILSGALFSLSSGEDPTRSVISLVAFGLGVIIWLLFVLRRRN</sequence>
<organism evidence="4">
    <name type="scientific">marine sediment metagenome</name>
    <dbReference type="NCBI Taxonomy" id="412755"/>
    <lineage>
        <taxon>unclassified sequences</taxon>
        <taxon>metagenomes</taxon>
        <taxon>ecological metagenomes</taxon>
    </lineage>
</organism>
<dbReference type="GO" id="GO:0004672">
    <property type="term" value="F:protein kinase activity"/>
    <property type="evidence" value="ECO:0007669"/>
    <property type="project" value="InterPro"/>
</dbReference>
<comment type="similarity">
    <text evidence="1">Belongs to the protein kinase superfamily. ADCK protein kinase family.</text>
</comment>
<feature type="domain" description="Protein kinase" evidence="3">
    <location>
        <begin position="118"/>
        <end position="480"/>
    </location>
</feature>
<accession>A0A0F9SUT2</accession>
<keyword evidence="2" id="KW-0472">Membrane</keyword>
<dbReference type="EMBL" id="LAZR01000356">
    <property type="protein sequence ID" value="KKN72755.1"/>
    <property type="molecule type" value="Genomic_DNA"/>
</dbReference>
<proteinExistence type="inferred from homology"/>
<evidence type="ECO:0000259" key="3">
    <source>
        <dbReference type="PROSITE" id="PS50011"/>
    </source>
</evidence>
<dbReference type="PANTHER" id="PTHR10566">
    <property type="entry name" value="CHAPERONE-ACTIVITY OF BC1 COMPLEX CABC1 -RELATED"/>
    <property type="match status" value="1"/>
</dbReference>
<dbReference type="InterPro" id="IPR000719">
    <property type="entry name" value="Prot_kinase_dom"/>
</dbReference>
<dbReference type="InterPro" id="IPR050154">
    <property type="entry name" value="UbiB_kinase"/>
</dbReference>
<evidence type="ECO:0000256" key="2">
    <source>
        <dbReference type="SAM" id="Phobius"/>
    </source>
</evidence>
<protein>
    <recommendedName>
        <fullName evidence="3">Protein kinase domain-containing protein</fullName>
    </recommendedName>
</protein>
<dbReference type="Pfam" id="PF03109">
    <property type="entry name" value="ABC1"/>
    <property type="match status" value="1"/>
</dbReference>
<dbReference type="Gene3D" id="1.10.510.10">
    <property type="entry name" value="Transferase(Phosphotransferase) domain 1"/>
    <property type="match status" value="1"/>
</dbReference>
<dbReference type="PANTHER" id="PTHR10566:SF113">
    <property type="entry name" value="PROTEIN ACTIVITY OF BC1 COMPLEX KINASE 7, CHLOROPLASTIC"/>
    <property type="match status" value="1"/>
</dbReference>
<evidence type="ECO:0000313" key="4">
    <source>
        <dbReference type="EMBL" id="KKN72755.1"/>
    </source>
</evidence>
<dbReference type="InterPro" id="IPR004147">
    <property type="entry name" value="ABC1_dom"/>
</dbReference>
<dbReference type="CDD" id="cd05121">
    <property type="entry name" value="ABC1_ADCK3-like"/>
    <property type="match status" value="1"/>
</dbReference>
<keyword evidence="2" id="KW-0812">Transmembrane</keyword>
<dbReference type="SUPFAM" id="SSF56112">
    <property type="entry name" value="Protein kinase-like (PK-like)"/>
    <property type="match status" value="1"/>
</dbReference>
<feature type="transmembrane region" description="Helical" evidence="2">
    <location>
        <begin position="487"/>
        <end position="508"/>
    </location>
</feature>
<gene>
    <name evidence="4" type="ORF">LCGC14_0408070</name>
</gene>
<dbReference type="AlphaFoldDB" id="A0A0F9SUT2"/>
<keyword evidence="2" id="KW-1133">Transmembrane helix</keyword>